<keyword evidence="7" id="KW-0472">Membrane</keyword>
<dbReference type="SUPFAM" id="SSF53756">
    <property type="entry name" value="UDP-Glycosyltransferase/glycogen phosphorylase"/>
    <property type="match status" value="1"/>
</dbReference>
<accession>A0ABQ9I049</accession>
<name>A0ABQ9I049_9NEOP</name>
<keyword evidence="3 10" id="KW-0808">Transferase</keyword>
<evidence type="ECO:0000256" key="4">
    <source>
        <dbReference type="ARBA" id="ARBA00022692"/>
    </source>
</evidence>
<feature type="domain" description="Glycosyltransferase subfamily 4-like N-terminal" evidence="12">
    <location>
        <begin position="13"/>
        <end position="190"/>
    </location>
</feature>
<comment type="subcellular location">
    <subcellularLocation>
        <location evidence="10">Endoplasmic reticulum membrane</location>
        <topology evidence="10">Single-pass membrane protein</topology>
    </subcellularLocation>
</comment>
<comment type="catalytic activity">
    <reaction evidence="9 10">
        <text>an alpha-D-Man-(1-&gt;3)-beta-D-Man-(1-&gt;4)-beta-D-GlcNAc-(1-&gt;4)-alpha-D-GlcNAc-diphospho-di-trans,poly-cis-dolichol + GDP-alpha-D-mannose = an alpha-D-Man-(1-&gt;3)-[alpha-D-Man-(1-&gt;6)]-beta-D-Man-(1-&gt;4)-beta-D-GlcNAc-(1-&gt;4)-alpha-D-GlcNAc-diphospho-di-trans,poly-cis-dolichol + GDP + H(+)</text>
        <dbReference type="Rhea" id="RHEA:29519"/>
        <dbReference type="Rhea" id="RHEA-COMP:19513"/>
        <dbReference type="Rhea" id="RHEA-COMP:19515"/>
        <dbReference type="ChEBI" id="CHEBI:15378"/>
        <dbReference type="ChEBI" id="CHEBI:57527"/>
        <dbReference type="ChEBI" id="CHEBI:58189"/>
        <dbReference type="ChEBI" id="CHEBI:132510"/>
        <dbReference type="ChEBI" id="CHEBI:132511"/>
        <dbReference type="EC" id="2.4.1.257"/>
    </reaction>
    <physiologicalReaction direction="left-to-right" evidence="9 10">
        <dbReference type="Rhea" id="RHEA:29520"/>
    </physiologicalReaction>
</comment>
<comment type="function">
    <text evidence="10">Mannosylates Man(2)GlcNAc(2)-dolichol diphosphate and Man(1)GlcNAc(2)-dolichol diphosphate to form Man(3)GlcNAc(2)-dolichol diphosphate.</text>
</comment>
<evidence type="ECO:0000259" key="11">
    <source>
        <dbReference type="Pfam" id="PF00534"/>
    </source>
</evidence>
<evidence type="ECO:0000256" key="10">
    <source>
        <dbReference type="RuleBase" id="RU367136"/>
    </source>
</evidence>
<sequence length="412" mass="45955">MPRIVFIHPDLGIGGAERLVVDAALALRKKGHFVHFVTSHHDRSHCFTETRDGTLDVTVVGDWLPRNFFGKFFALCAYLRMVYASLYIILFSDLRPDIVFCDLISACIPILKLRVPHVMFYCHFPDQLLSQPGGNLKSVYRAPLNWLEELTTGHASKIFVNSKFTAQVFKQTFRNITTTPEILYPSINTEFFDKCTPSPLATVIHDKNAENAFIFLSINRYERKKNLGLAIDALHVLKNKDVKGEDSETLVHLIMAGGYDPLVAENVEYYDELLSHAEQLNVQDHVTFLKSPSDTDKTSLLSGCNCLLYTPSNEHFGIVPLEAMYYGKPVIAVNSGGPTETIVDGETGFLCNPTNDDFAAAMLKCAHNQKLCTVLGSAGKQRTKCLFSFNAFTEQLNSVVESLLGTAKSKDD</sequence>
<dbReference type="Gene3D" id="3.40.50.2000">
    <property type="entry name" value="Glycogen Phosphorylase B"/>
    <property type="match status" value="2"/>
</dbReference>
<proteinExistence type="inferred from homology"/>
<dbReference type="PANTHER" id="PTHR45918">
    <property type="entry name" value="ALPHA-1,3/1,6-MANNOSYLTRANSFERASE ALG2"/>
    <property type="match status" value="1"/>
</dbReference>
<keyword evidence="14" id="KW-1185">Reference proteome</keyword>
<reference evidence="13 14" key="1">
    <citation type="submission" date="2023-02" db="EMBL/GenBank/DDBJ databases">
        <title>LHISI_Scaffold_Assembly.</title>
        <authorList>
            <person name="Stuart O.P."/>
            <person name="Cleave R."/>
            <person name="Magrath M.J.L."/>
            <person name="Mikheyev A.S."/>
        </authorList>
    </citation>
    <scope>NUCLEOTIDE SEQUENCE [LARGE SCALE GENOMIC DNA]</scope>
    <source>
        <strain evidence="13">Daus_M_001</strain>
        <tissue evidence="13">Leg muscle</tissue>
    </source>
</reference>
<dbReference type="EC" id="2.4.1.132" evidence="10"/>
<evidence type="ECO:0000256" key="5">
    <source>
        <dbReference type="ARBA" id="ARBA00022824"/>
    </source>
</evidence>
<dbReference type="Pfam" id="PF00534">
    <property type="entry name" value="Glycos_transf_1"/>
    <property type="match status" value="1"/>
</dbReference>
<evidence type="ECO:0000256" key="6">
    <source>
        <dbReference type="ARBA" id="ARBA00022989"/>
    </source>
</evidence>
<evidence type="ECO:0000256" key="9">
    <source>
        <dbReference type="ARBA" id="ARBA00045104"/>
    </source>
</evidence>
<dbReference type="Pfam" id="PF13439">
    <property type="entry name" value="Glyco_transf_4"/>
    <property type="match status" value="1"/>
</dbReference>
<evidence type="ECO:0000256" key="2">
    <source>
        <dbReference type="ARBA" id="ARBA00022676"/>
    </source>
</evidence>
<feature type="domain" description="Glycosyl transferase family 1" evidence="11">
    <location>
        <begin position="209"/>
        <end position="382"/>
    </location>
</feature>
<protein>
    <recommendedName>
        <fullName evidence="10">Alpha-1,3/1,6-mannosyltransferase ALG2</fullName>
        <ecNumber evidence="10">2.4.1.132</ecNumber>
        <ecNumber evidence="10">2.4.1.257</ecNumber>
    </recommendedName>
    <alternativeName>
        <fullName evidence="10">GDP-Man:Man(1)GlcNAc(2)-PP-Dol alpha-1,3-mannosyltransferase</fullName>
    </alternativeName>
</protein>
<dbReference type="InterPro" id="IPR001296">
    <property type="entry name" value="Glyco_trans_1"/>
</dbReference>
<dbReference type="EMBL" id="JARBHB010000003">
    <property type="protein sequence ID" value="KAJ8890009.1"/>
    <property type="molecule type" value="Genomic_DNA"/>
</dbReference>
<dbReference type="EC" id="2.4.1.257" evidence="10"/>
<keyword evidence="6" id="KW-1133">Transmembrane helix</keyword>
<evidence type="ECO:0000256" key="8">
    <source>
        <dbReference type="ARBA" id="ARBA00045103"/>
    </source>
</evidence>
<comment type="catalytic activity">
    <reaction evidence="8 10">
        <text>a beta-D-Man-(1-&gt;4)-beta-D-GlcNAc-(1-&gt;4)-alpha-D-GlcNAc-diphospho-di-trans,poly-cis-dolichol + GDP-alpha-D-mannose = an alpha-D-Man-(1-&gt;3)-beta-D-Man-(1-&gt;4)-beta-D-GlcNAc-(1-&gt;4)-alpha-D-GlcNAc-diphospho-di-trans,poly-cis-dolichol + GDP + H(+)</text>
        <dbReference type="Rhea" id="RHEA:29515"/>
        <dbReference type="Rhea" id="RHEA-COMP:19511"/>
        <dbReference type="Rhea" id="RHEA-COMP:19513"/>
        <dbReference type="ChEBI" id="CHEBI:15378"/>
        <dbReference type="ChEBI" id="CHEBI:57527"/>
        <dbReference type="ChEBI" id="CHEBI:58189"/>
        <dbReference type="ChEBI" id="CHEBI:58472"/>
        <dbReference type="ChEBI" id="CHEBI:132510"/>
        <dbReference type="EC" id="2.4.1.132"/>
    </reaction>
    <physiologicalReaction direction="left-to-right" evidence="8 10">
        <dbReference type="Rhea" id="RHEA:29516"/>
    </physiologicalReaction>
</comment>
<dbReference type="InterPro" id="IPR028098">
    <property type="entry name" value="Glyco_trans_4-like_N"/>
</dbReference>
<dbReference type="CDD" id="cd03805">
    <property type="entry name" value="GT4_ALG2-like"/>
    <property type="match status" value="1"/>
</dbReference>
<evidence type="ECO:0000313" key="13">
    <source>
        <dbReference type="EMBL" id="KAJ8890009.1"/>
    </source>
</evidence>
<dbReference type="Proteomes" id="UP001159363">
    <property type="component" value="Chromosome 3"/>
</dbReference>
<keyword evidence="4" id="KW-0812">Transmembrane</keyword>
<gene>
    <name evidence="13" type="ORF">PR048_009514</name>
</gene>
<organism evidence="13 14">
    <name type="scientific">Dryococelus australis</name>
    <dbReference type="NCBI Taxonomy" id="614101"/>
    <lineage>
        <taxon>Eukaryota</taxon>
        <taxon>Metazoa</taxon>
        <taxon>Ecdysozoa</taxon>
        <taxon>Arthropoda</taxon>
        <taxon>Hexapoda</taxon>
        <taxon>Insecta</taxon>
        <taxon>Pterygota</taxon>
        <taxon>Neoptera</taxon>
        <taxon>Polyneoptera</taxon>
        <taxon>Phasmatodea</taxon>
        <taxon>Verophasmatodea</taxon>
        <taxon>Anareolatae</taxon>
        <taxon>Phasmatidae</taxon>
        <taxon>Eurycanthinae</taxon>
        <taxon>Dryococelus</taxon>
    </lineage>
</organism>
<dbReference type="PANTHER" id="PTHR45918:SF1">
    <property type="entry name" value="ALPHA-1,3_1,6-MANNOSYLTRANSFERASE ALG2"/>
    <property type="match status" value="1"/>
</dbReference>
<keyword evidence="2 10" id="KW-0328">Glycosyltransferase</keyword>
<evidence type="ECO:0000259" key="12">
    <source>
        <dbReference type="Pfam" id="PF13439"/>
    </source>
</evidence>
<evidence type="ECO:0000256" key="3">
    <source>
        <dbReference type="ARBA" id="ARBA00022679"/>
    </source>
</evidence>
<evidence type="ECO:0000313" key="14">
    <source>
        <dbReference type="Proteomes" id="UP001159363"/>
    </source>
</evidence>
<evidence type="ECO:0000256" key="7">
    <source>
        <dbReference type="ARBA" id="ARBA00023136"/>
    </source>
</evidence>
<comment type="pathway">
    <text evidence="1 10">Protein modification; protein glycosylation.</text>
</comment>
<dbReference type="InterPro" id="IPR027054">
    <property type="entry name" value="ALG2"/>
</dbReference>
<evidence type="ECO:0000256" key="1">
    <source>
        <dbReference type="ARBA" id="ARBA00004922"/>
    </source>
</evidence>
<keyword evidence="5" id="KW-0256">Endoplasmic reticulum</keyword>
<comment type="similarity">
    <text evidence="10">Belongs to the glycosyltransferase group 1 family.</text>
</comment>
<comment type="caution">
    <text evidence="13">The sequence shown here is derived from an EMBL/GenBank/DDBJ whole genome shotgun (WGS) entry which is preliminary data.</text>
</comment>